<proteinExistence type="predicted"/>
<evidence type="ECO:0000313" key="3">
    <source>
        <dbReference type="Proteomes" id="UP001499854"/>
    </source>
</evidence>
<dbReference type="Proteomes" id="UP001499854">
    <property type="component" value="Unassembled WGS sequence"/>
</dbReference>
<accession>A0ABP5CK99</accession>
<comment type="caution">
    <text evidence="2">The sequence shown here is derived from an EMBL/GenBank/DDBJ whole genome shotgun (WGS) entry which is preliminary data.</text>
</comment>
<dbReference type="EMBL" id="BAAAQM010000010">
    <property type="protein sequence ID" value="GAA1965245.1"/>
    <property type="molecule type" value="Genomic_DNA"/>
</dbReference>
<organism evidence="2 3">
    <name type="scientific">Catenulispora subtropica</name>
    <dbReference type="NCBI Taxonomy" id="450798"/>
    <lineage>
        <taxon>Bacteria</taxon>
        <taxon>Bacillati</taxon>
        <taxon>Actinomycetota</taxon>
        <taxon>Actinomycetes</taxon>
        <taxon>Catenulisporales</taxon>
        <taxon>Catenulisporaceae</taxon>
        <taxon>Catenulispora</taxon>
    </lineage>
</organism>
<sequence length="100" mass="10730">MPLIRLPPMVRTITPVPFRTLLSDLTWSPERGLAVGPRRHDGLSPRAEPDQAHARHAHGLRAVPPRVGVAQFRDRSDAGAGGGEPGRAPTQGHDVGEPAR</sequence>
<evidence type="ECO:0000256" key="1">
    <source>
        <dbReference type="SAM" id="MobiDB-lite"/>
    </source>
</evidence>
<keyword evidence="3" id="KW-1185">Reference proteome</keyword>
<reference evidence="3" key="1">
    <citation type="journal article" date="2019" name="Int. J. Syst. Evol. Microbiol.">
        <title>The Global Catalogue of Microorganisms (GCM) 10K type strain sequencing project: providing services to taxonomists for standard genome sequencing and annotation.</title>
        <authorList>
            <consortium name="The Broad Institute Genomics Platform"/>
            <consortium name="The Broad Institute Genome Sequencing Center for Infectious Disease"/>
            <person name="Wu L."/>
            <person name="Ma J."/>
        </authorList>
    </citation>
    <scope>NUCLEOTIDE SEQUENCE [LARGE SCALE GENOMIC DNA]</scope>
    <source>
        <strain evidence="3">JCM 16013</strain>
    </source>
</reference>
<feature type="compositionally biased region" description="Basic and acidic residues" evidence="1">
    <location>
        <begin position="38"/>
        <end position="53"/>
    </location>
</feature>
<protein>
    <submittedName>
        <fullName evidence="2">Uncharacterized protein</fullName>
    </submittedName>
</protein>
<name>A0ABP5CK99_9ACTN</name>
<gene>
    <name evidence="2" type="ORF">GCM10009838_23460</name>
</gene>
<feature type="region of interest" description="Disordered" evidence="1">
    <location>
        <begin position="31"/>
        <end position="100"/>
    </location>
</feature>
<evidence type="ECO:0000313" key="2">
    <source>
        <dbReference type="EMBL" id="GAA1965245.1"/>
    </source>
</evidence>